<dbReference type="GO" id="GO:0016787">
    <property type="term" value="F:hydrolase activity"/>
    <property type="evidence" value="ECO:0007669"/>
    <property type="project" value="UniProtKB-KW"/>
</dbReference>
<dbReference type="RefSeq" id="WP_341414624.1">
    <property type="nucleotide sequence ID" value="NZ_JBBPCC010000003.1"/>
</dbReference>
<dbReference type="InterPro" id="IPR011234">
    <property type="entry name" value="Fumarylacetoacetase-like_C"/>
</dbReference>
<dbReference type="InterPro" id="IPR051121">
    <property type="entry name" value="FAH"/>
</dbReference>
<comment type="caution">
    <text evidence="4">The sequence shown here is derived from an EMBL/GenBank/DDBJ whole genome shotgun (WGS) entry which is preliminary data.</text>
</comment>
<dbReference type="Pfam" id="PF01557">
    <property type="entry name" value="FAA_hydrolase"/>
    <property type="match status" value="1"/>
</dbReference>
<protein>
    <submittedName>
        <fullName evidence="4">Fumarylacetoacetate hydrolase family protein</fullName>
    </submittedName>
</protein>
<evidence type="ECO:0000313" key="5">
    <source>
        <dbReference type="Proteomes" id="UP001469365"/>
    </source>
</evidence>
<evidence type="ECO:0000313" key="4">
    <source>
        <dbReference type="EMBL" id="MEK8127559.1"/>
    </source>
</evidence>
<keyword evidence="4" id="KW-0378">Hydrolase</keyword>
<evidence type="ECO:0000256" key="2">
    <source>
        <dbReference type="ARBA" id="ARBA00022723"/>
    </source>
</evidence>
<dbReference type="EMBL" id="JBBPCC010000003">
    <property type="protein sequence ID" value="MEK8127559.1"/>
    <property type="molecule type" value="Genomic_DNA"/>
</dbReference>
<gene>
    <name evidence="4" type="ORF">WMW72_06480</name>
</gene>
<evidence type="ECO:0000259" key="3">
    <source>
        <dbReference type="Pfam" id="PF01557"/>
    </source>
</evidence>
<sequence length="302" mass="32834">MKLVTFEQAEAYKLGVKTDLGILDVEQAQAALFTDGQAGVPTDVHEVIEGGTAAIASLQALVDRASASEGASYWLDEAKLQLGPCVTRPNKIICVGLNYRKHAEETNAPIPQYPILFNKFNNTLAAQGDDIPLPKVTSEVDYEAELVIVIGQTAKYVSKEDALSHVFGYCCVNDLSARDLQMRTQQWLLGKSCDKFSPLGPYLVSADEVGNPNQLEIKATVNGEVRQNSNTSDMIFHCDEIVSYISHHMTLVPGDIILTGTPEGVVLGLPPEQRVYLQDGDIVTIEIEKLGALTNRMVAETA</sequence>
<dbReference type="SUPFAM" id="SSF56529">
    <property type="entry name" value="FAH"/>
    <property type="match status" value="1"/>
</dbReference>
<dbReference type="PANTHER" id="PTHR42796">
    <property type="entry name" value="FUMARYLACETOACETATE HYDROLASE DOMAIN-CONTAINING PROTEIN 2A-RELATED"/>
    <property type="match status" value="1"/>
</dbReference>
<reference evidence="4 5" key="1">
    <citation type="submission" date="2024-04" db="EMBL/GenBank/DDBJ databases">
        <title>draft genome sequnece of Paenibacillus filicis.</title>
        <authorList>
            <person name="Kim D.-U."/>
        </authorList>
    </citation>
    <scope>NUCLEOTIDE SEQUENCE [LARGE SCALE GENOMIC DNA]</scope>
    <source>
        <strain evidence="4 5">KACC14197</strain>
    </source>
</reference>
<dbReference type="Gene3D" id="3.90.850.10">
    <property type="entry name" value="Fumarylacetoacetase-like, C-terminal domain"/>
    <property type="match status" value="1"/>
</dbReference>
<keyword evidence="2" id="KW-0479">Metal-binding</keyword>
<dbReference type="Proteomes" id="UP001469365">
    <property type="component" value="Unassembled WGS sequence"/>
</dbReference>
<dbReference type="PANTHER" id="PTHR42796:SF4">
    <property type="entry name" value="FUMARYLACETOACETATE HYDROLASE DOMAIN-CONTAINING PROTEIN 2A"/>
    <property type="match status" value="1"/>
</dbReference>
<evidence type="ECO:0000256" key="1">
    <source>
        <dbReference type="ARBA" id="ARBA00010211"/>
    </source>
</evidence>
<comment type="similarity">
    <text evidence="1">Belongs to the FAH family.</text>
</comment>
<accession>A0ABU9DFK6</accession>
<proteinExistence type="inferred from homology"/>
<feature type="domain" description="Fumarylacetoacetase-like C-terminal" evidence="3">
    <location>
        <begin position="91"/>
        <end position="297"/>
    </location>
</feature>
<organism evidence="4 5">
    <name type="scientific">Paenibacillus filicis</name>
    <dbReference type="NCBI Taxonomy" id="669464"/>
    <lineage>
        <taxon>Bacteria</taxon>
        <taxon>Bacillati</taxon>
        <taxon>Bacillota</taxon>
        <taxon>Bacilli</taxon>
        <taxon>Bacillales</taxon>
        <taxon>Paenibacillaceae</taxon>
        <taxon>Paenibacillus</taxon>
    </lineage>
</organism>
<dbReference type="InterPro" id="IPR036663">
    <property type="entry name" value="Fumarylacetoacetase_C_sf"/>
</dbReference>
<keyword evidence="5" id="KW-1185">Reference proteome</keyword>
<name>A0ABU9DFK6_9BACL</name>